<evidence type="ECO:0000313" key="3">
    <source>
        <dbReference type="EMBL" id="QCO13562.1"/>
    </source>
</evidence>
<geneLocation type="plasmid" evidence="3 4">
    <name>p4</name>
</geneLocation>
<dbReference type="SUPFAM" id="SSF46785">
    <property type="entry name" value="Winged helix' DNA-binding domain"/>
    <property type="match status" value="1"/>
</dbReference>
<reference evidence="3 4" key="1">
    <citation type="submission" date="2018-09" db="EMBL/GenBank/DDBJ databases">
        <title>Whole genome based analysis of evolution and adaptive divergence in Indian and Brazilian strains of Azospirillum brasilense.</title>
        <authorList>
            <person name="Singh C."/>
            <person name="Tripathi A.K."/>
        </authorList>
    </citation>
    <scope>NUCLEOTIDE SEQUENCE [LARGE SCALE GENOMIC DNA]</scope>
    <source>
        <strain evidence="3 4">MTCC4038</strain>
        <plasmid evidence="3 4">p4</plasmid>
    </source>
</reference>
<dbReference type="GO" id="GO:0006950">
    <property type="term" value="P:response to stress"/>
    <property type="evidence" value="ECO:0007669"/>
    <property type="project" value="TreeGrafter"/>
</dbReference>
<proteinExistence type="predicted"/>
<dbReference type="InterPro" id="IPR000835">
    <property type="entry name" value="HTH_MarR-typ"/>
</dbReference>
<gene>
    <name evidence="3" type="ORF">D3868_31755</name>
    <name evidence="2" type="ORF">SIM66_06030</name>
</gene>
<dbReference type="PANTHER" id="PTHR33164:SF43">
    <property type="entry name" value="HTH-TYPE TRANSCRIPTIONAL REPRESSOR YETL"/>
    <property type="match status" value="1"/>
</dbReference>
<accession>A0A0P0F6Y2</accession>
<dbReference type="Gene3D" id="1.10.10.10">
    <property type="entry name" value="Winged helix-like DNA-binding domain superfamily/Winged helix DNA-binding domain"/>
    <property type="match status" value="1"/>
</dbReference>
<organism evidence="3 4">
    <name type="scientific">Azospirillum brasilense</name>
    <dbReference type="NCBI Taxonomy" id="192"/>
    <lineage>
        <taxon>Bacteria</taxon>
        <taxon>Pseudomonadati</taxon>
        <taxon>Pseudomonadota</taxon>
        <taxon>Alphaproteobacteria</taxon>
        <taxon>Rhodospirillales</taxon>
        <taxon>Azospirillaceae</taxon>
        <taxon>Azospirillum</taxon>
    </lineage>
</organism>
<keyword evidence="3" id="KW-0614">Plasmid</keyword>
<evidence type="ECO:0000313" key="4">
    <source>
        <dbReference type="Proteomes" id="UP000298774"/>
    </source>
</evidence>
<dbReference type="Proteomes" id="UP001277471">
    <property type="component" value="Unassembled WGS sequence"/>
</dbReference>
<dbReference type="InterPro" id="IPR036390">
    <property type="entry name" value="WH_DNA-bd_sf"/>
</dbReference>
<feature type="domain" description="HTH marR-type" evidence="1">
    <location>
        <begin position="13"/>
        <end position="146"/>
    </location>
</feature>
<dbReference type="Pfam" id="PF12802">
    <property type="entry name" value="MarR_2"/>
    <property type="match status" value="1"/>
</dbReference>
<dbReference type="EMBL" id="JAWXYC010000002">
    <property type="protein sequence ID" value="MDX5950754.1"/>
    <property type="molecule type" value="Genomic_DNA"/>
</dbReference>
<evidence type="ECO:0000259" key="1">
    <source>
        <dbReference type="PROSITE" id="PS50995"/>
    </source>
</evidence>
<dbReference type="KEGG" id="abf:AMK58_25490"/>
<dbReference type="GeneID" id="56448697"/>
<dbReference type="Proteomes" id="UP000298774">
    <property type="component" value="Plasmid p4"/>
</dbReference>
<dbReference type="InterPro" id="IPR036388">
    <property type="entry name" value="WH-like_DNA-bd_sf"/>
</dbReference>
<dbReference type="InterPro" id="IPR039422">
    <property type="entry name" value="MarR/SlyA-like"/>
</dbReference>
<dbReference type="AlphaFoldDB" id="A0A0P0F6Y2"/>
<protein>
    <submittedName>
        <fullName evidence="3">MarR family transcriptional regulator</fullName>
    </submittedName>
</protein>
<dbReference type="EMBL" id="CP032343">
    <property type="protein sequence ID" value="QCO13562.1"/>
    <property type="molecule type" value="Genomic_DNA"/>
</dbReference>
<keyword evidence="5" id="KW-1185">Reference proteome</keyword>
<dbReference type="SMART" id="SM00347">
    <property type="entry name" value="HTH_MARR"/>
    <property type="match status" value="1"/>
</dbReference>
<evidence type="ECO:0000313" key="2">
    <source>
        <dbReference type="EMBL" id="MDX5950754.1"/>
    </source>
</evidence>
<dbReference type="PANTHER" id="PTHR33164">
    <property type="entry name" value="TRANSCRIPTIONAL REGULATOR, MARR FAMILY"/>
    <property type="match status" value="1"/>
</dbReference>
<dbReference type="GO" id="GO:0003700">
    <property type="term" value="F:DNA-binding transcription factor activity"/>
    <property type="evidence" value="ECO:0007669"/>
    <property type="project" value="InterPro"/>
</dbReference>
<dbReference type="PRINTS" id="PR00598">
    <property type="entry name" value="HTHMARR"/>
</dbReference>
<dbReference type="PROSITE" id="PS50995">
    <property type="entry name" value="HTH_MARR_2"/>
    <property type="match status" value="1"/>
</dbReference>
<dbReference type="RefSeq" id="WP_051140780.1">
    <property type="nucleotide sequence ID" value="NZ_CP012917.1"/>
</dbReference>
<name>A0A0P0F6Y2_AZOBR</name>
<reference evidence="2 5" key="2">
    <citation type="submission" date="2023-11" db="EMBL/GenBank/DDBJ databases">
        <title>MicrobeMod: A computational toolkit for identifying prokaryotic methylation and restriction-modification with nanopore sequencing.</title>
        <authorList>
            <person name="Crits-Christoph A."/>
            <person name="Kang S.C."/>
            <person name="Lee H."/>
            <person name="Ostrov N."/>
        </authorList>
    </citation>
    <scope>NUCLEOTIDE SEQUENCE [LARGE SCALE GENOMIC DNA]</scope>
    <source>
        <strain evidence="2 5">ATCC 29145</strain>
    </source>
</reference>
<sequence>MKPPAETVFTHPASRLALEVFRLNGALIAAGDTLVAPLGLTSARWQVMGAVAEAGGGLPVSGIARNMGLVRQSVQRIADELEAEGIFRFAPNPHHRRAKLVQLTERGTALFEEASARWLALANTLVAGLAPGEIEHAAGLLQSFHNRLRLPIDNGETP</sequence>
<evidence type="ECO:0000313" key="5">
    <source>
        <dbReference type="Proteomes" id="UP001277471"/>
    </source>
</evidence>